<keyword evidence="7 8" id="KW-0472">Membrane</keyword>
<keyword evidence="3" id="KW-0813">Transport</keyword>
<evidence type="ECO:0000256" key="3">
    <source>
        <dbReference type="ARBA" id="ARBA00022448"/>
    </source>
</evidence>
<feature type="transmembrane region" description="Helical" evidence="8">
    <location>
        <begin position="231"/>
        <end position="252"/>
    </location>
</feature>
<name>A0ABN0VV55_9BACI</name>
<evidence type="ECO:0000313" key="10">
    <source>
        <dbReference type="Proteomes" id="UP001500782"/>
    </source>
</evidence>
<feature type="transmembrane region" description="Helical" evidence="8">
    <location>
        <begin position="144"/>
        <end position="163"/>
    </location>
</feature>
<dbReference type="PANTHER" id="PTHR30047:SF7">
    <property type="entry name" value="HIGH-AFFINITY CHOLINE TRANSPORT PROTEIN"/>
    <property type="match status" value="1"/>
</dbReference>
<proteinExistence type="inferred from homology"/>
<feature type="transmembrane region" description="Helical" evidence="8">
    <location>
        <begin position="345"/>
        <end position="371"/>
    </location>
</feature>
<feature type="transmembrane region" description="Helical" evidence="8">
    <location>
        <begin position="7"/>
        <end position="27"/>
    </location>
</feature>
<keyword evidence="4" id="KW-1003">Cell membrane</keyword>
<gene>
    <name evidence="9" type="ORF">GCM10008967_05880</name>
</gene>
<evidence type="ECO:0000256" key="2">
    <source>
        <dbReference type="ARBA" id="ARBA00005658"/>
    </source>
</evidence>
<feature type="transmembrane region" description="Helical" evidence="8">
    <location>
        <begin position="264"/>
        <end position="284"/>
    </location>
</feature>
<comment type="similarity">
    <text evidence="2">Belongs to the BCCT transporter (TC 2.A.15) family.</text>
</comment>
<dbReference type="PANTHER" id="PTHR30047">
    <property type="entry name" value="HIGH-AFFINITY CHOLINE TRANSPORT PROTEIN-RELATED"/>
    <property type="match status" value="1"/>
</dbReference>
<dbReference type="Pfam" id="PF02028">
    <property type="entry name" value="BCCT"/>
    <property type="match status" value="1"/>
</dbReference>
<evidence type="ECO:0000256" key="4">
    <source>
        <dbReference type="ARBA" id="ARBA00022475"/>
    </source>
</evidence>
<dbReference type="InterPro" id="IPR000060">
    <property type="entry name" value="BCCT_transptr"/>
</dbReference>
<keyword evidence="5 8" id="KW-0812">Transmembrane</keyword>
<dbReference type="Proteomes" id="UP001500782">
    <property type="component" value="Unassembled WGS sequence"/>
</dbReference>
<feature type="transmembrane region" description="Helical" evidence="8">
    <location>
        <begin position="391"/>
        <end position="419"/>
    </location>
</feature>
<keyword evidence="6 8" id="KW-1133">Transmembrane helix</keyword>
<evidence type="ECO:0000256" key="7">
    <source>
        <dbReference type="ARBA" id="ARBA00023136"/>
    </source>
</evidence>
<feature type="transmembrane region" description="Helical" evidence="8">
    <location>
        <begin position="88"/>
        <end position="106"/>
    </location>
</feature>
<comment type="subcellular location">
    <subcellularLocation>
        <location evidence="1">Cell membrane</location>
        <topology evidence="1">Multi-pass membrane protein</topology>
    </subcellularLocation>
</comment>
<feature type="transmembrane region" description="Helical" evidence="8">
    <location>
        <begin position="311"/>
        <end position="333"/>
    </location>
</feature>
<evidence type="ECO:0000313" key="9">
    <source>
        <dbReference type="EMBL" id="GAA0318146.1"/>
    </source>
</evidence>
<comment type="caution">
    <text evidence="9">The sequence shown here is derived from an EMBL/GenBank/DDBJ whole genome shotgun (WGS) entry which is preliminary data.</text>
</comment>
<evidence type="ECO:0000256" key="5">
    <source>
        <dbReference type="ARBA" id="ARBA00022692"/>
    </source>
</evidence>
<protein>
    <submittedName>
        <fullName evidence="9">BCCT family transporter</fullName>
    </submittedName>
</protein>
<evidence type="ECO:0000256" key="8">
    <source>
        <dbReference type="SAM" id="Phobius"/>
    </source>
</evidence>
<evidence type="ECO:0000256" key="6">
    <source>
        <dbReference type="ARBA" id="ARBA00022989"/>
    </source>
</evidence>
<keyword evidence="10" id="KW-1185">Reference proteome</keyword>
<accession>A0ABN0VV55</accession>
<feature type="transmembrane region" description="Helical" evidence="8">
    <location>
        <begin position="47"/>
        <end position="67"/>
    </location>
</feature>
<reference evidence="9 10" key="1">
    <citation type="journal article" date="2019" name="Int. J. Syst. Evol. Microbiol.">
        <title>The Global Catalogue of Microorganisms (GCM) 10K type strain sequencing project: providing services to taxonomists for standard genome sequencing and annotation.</title>
        <authorList>
            <consortium name="The Broad Institute Genomics Platform"/>
            <consortium name="The Broad Institute Genome Sequencing Center for Infectious Disease"/>
            <person name="Wu L."/>
            <person name="Ma J."/>
        </authorList>
    </citation>
    <scope>NUCLEOTIDE SEQUENCE [LARGE SCALE GENOMIC DNA]</scope>
    <source>
        <strain evidence="9 10">JCM 9731</strain>
    </source>
</reference>
<dbReference type="RefSeq" id="WP_343796222.1">
    <property type="nucleotide sequence ID" value="NZ_BAAADJ010000005.1"/>
</dbReference>
<feature type="transmembrane region" description="Helical" evidence="8">
    <location>
        <begin position="440"/>
        <end position="461"/>
    </location>
</feature>
<organism evidence="9 10">
    <name type="scientific">Bacillus carboniphilus</name>
    <dbReference type="NCBI Taxonomy" id="86663"/>
    <lineage>
        <taxon>Bacteria</taxon>
        <taxon>Bacillati</taxon>
        <taxon>Bacillota</taxon>
        <taxon>Bacilli</taxon>
        <taxon>Bacillales</taxon>
        <taxon>Bacillaceae</taxon>
        <taxon>Bacillus</taxon>
    </lineage>
</organism>
<dbReference type="EMBL" id="BAAADJ010000005">
    <property type="protein sequence ID" value="GAA0318146.1"/>
    <property type="molecule type" value="Genomic_DNA"/>
</dbReference>
<feature type="transmembrane region" description="Helical" evidence="8">
    <location>
        <begin position="188"/>
        <end position="211"/>
    </location>
</feature>
<sequence>MNNSKTDWPVTIISGAFLLAFVLASLINKDAVGNLVNKYFGLSAEYFGAFWQVLLLLTFIVTIGLAVSRLGRVKLGKKDKPEISTFKWVAMILCTLLASGGVFWAASEPMYHFITTPPMFPDVEAGTTASIQYALSQAFLDWGFSAWAILGSLSAVVLMYAHYHKGMPLKPRTLLYPIFGKKIMEKSVLGTIVDVSCIIAVAAGTVGPIGFLGLQAAYGLNDIFGIPNTSLTQGILVVAIVIIASISAVTGINKGIQWLSKMNVWVTFILMGAILILGPAAFIFDSFLGTMGFYVQEFFYMSLYRGDQAWLAWWTVFFWGWFIGYGPMMAIFIARISRGRTIRELAIAMAIIAPLVTNFWFTVVGGSGIFFEMNEPGVISNALAEGGMPAAVMSIVNQLPLGFLIAIGFLLVTILFVATTADSISYTMAAAVTGQSDPPAWLRVFWAVLVGALSLVLLNIGEDSVSSIQSFIVITAVPVSIILMPTIWLGPKVARIMAIEQGIISSGKVDQKDSKKKAS</sequence>
<feature type="transmembrane region" description="Helical" evidence="8">
    <location>
        <begin position="467"/>
        <end position="489"/>
    </location>
</feature>
<evidence type="ECO:0000256" key="1">
    <source>
        <dbReference type="ARBA" id="ARBA00004651"/>
    </source>
</evidence>